<comment type="caution">
    <text evidence="2">The sequence shown here is derived from an EMBL/GenBank/DDBJ whole genome shotgun (WGS) entry which is preliminary data.</text>
</comment>
<gene>
    <name evidence="1" type="ORF">ESZ26_12915</name>
    <name evidence="2" type="ORF">ESZ27_08785</name>
</gene>
<dbReference type="Proteomes" id="UP000321917">
    <property type="component" value="Unassembled WGS sequence"/>
</dbReference>
<keyword evidence="3" id="KW-1185">Reference proteome</keyword>
<dbReference type="InterPro" id="IPR022584">
    <property type="entry name" value="DUF2937"/>
</dbReference>
<evidence type="ECO:0000313" key="2">
    <source>
        <dbReference type="EMBL" id="TWX67563.1"/>
    </source>
</evidence>
<proteinExistence type="predicted"/>
<protein>
    <submittedName>
        <fullName evidence="2">DUF2937 family protein</fullName>
    </submittedName>
</protein>
<dbReference type="EMBL" id="VOLQ01000013">
    <property type="protein sequence ID" value="TWX67563.1"/>
    <property type="molecule type" value="Genomic_DNA"/>
</dbReference>
<name>A0A5C6QFQ2_9GAMM</name>
<evidence type="ECO:0000313" key="4">
    <source>
        <dbReference type="Proteomes" id="UP000321917"/>
    </source>
</evidence>
<dbReference type="Pfam" id="PF11157">
    <property type="entry name" value="DUF2937"/>
    <property type="match status" value="1"/>
</dbReference>
<organism evidence="2 4">
    <name type="scientific">Colwellia hornerae</name>
    <dbReference type="NCBI Taxonomy" id="89402"/>
    <lineage>
        <taxon>Bacteria</taxon>
        <taxon>Pseudomonadati</taxon>
        <taxon>Pseudomonadota</taxon>
        <taxon>Gammaproteobacteria</taxon>
        <taxon>Alteromonadales</taxon>
        <taxon>Colwelliaceae</taxon>
        <taxon>Colwellia</taxon>
    </lineage>
</organism>
<dbReference type="EMBL" id="VOLR01000017">
    <property type="protein sequence ID" value="TWX57861.1"/>
    <property type="molecule type" value="Genomic_DNA"/>
</dbReference>
<evidence type="ECO:0000313" key="3">
    <source>
        <dbReference type="Proteomes" id="UP000321525"/>
    </source>
</evidence>
<reference evidence="2 4" key="1">
    <citation type="submission" date="2019-07" db="EMBL/GenBank/DDBJ databases">
        <title>Genomes of sea-ice associated Colwellia species.</title>
        <authorList>
            <person name="Bowman J.P."/>
        </authorList>
    </citation>
    <scope>NUCLEOTIDE SEQUENCE [LARGE SCALE GENOMIC DNA]</scope>
    <source>
        <strain evidence="1 3">ACAM 607</strain>
        <strain evidence="2 4">IC036</strain>
    </source>
</reference>
<sequence>MLMLFFVNIYLSDKLAMFRVINNIIDRCFFTVTFILGVQLPAFIIQYKHRLSGHLSEANLHLVQFQNIADQHYQGNLSAMITKYQANSEPSIVNTAEIINQLVERVEYLQSQLSMIINDVYIEQIFNFIVYADRAIIKNTLTDFSLTIPLEINALSTGAVIAIVGLIAKEIVVSLIKLLAKKISPNHQKN</sequence>
<dbReference type="AlphaFoldDB" id="A0A5C6QFQ2"/>
<accession>A0A5C6QFQ2</accession>
<evidence type="ECO:0000313" key="1">
    <source>
        <dbReference type="EMBL" id="TWX57861.1"/>
    </source>
</evidence>
<dbReference type="OrthoDB" id="7021410at2"/>
<dbReference type="Proteomes" id="UP000321525">
    <property type="component" value="Unassembled WGS sequence"/>
</dbReference>